<evidence type="ECO:0000259" key="3">
    <source>
        <dbReference type="PROSITE" id="PS51455"/>
    </source>
</evidence>
<keyword evidence="1 4" id="KW-0418">Kinase</keyword>
<gene>
    <name evidence="4" type="primary">MSS4</name>
    <name evidence="4" type="ORF">AWJ20_869</name>
</gene>
<proteinExistence type="predicted"/>
<evidence type="ECO:0000256" key="1">
    <source>
        <dbReference type="PROSITE-ProRule" id="PRU00781"/>
    </source>
</evidence>
<feature type="region of interest" description="Disordered" evidence="2">
    <location>
        <begin position="175"/>
        <end position="222"/>
    </location>
</feature>
<evidence type="ECO:0000313" key="4">
    <source>
        <dbReference type="EMBL" id="ANB12610.1"/>
    </source>
</evidence>
<sequence>MYHYDIPLRRSFANYARPVRYMARNLIKFTDNLYTCSYLLPEVHIPQPLWDRSVQSKFHSANELAVKYLEIKSYCNTYVCEKLCEKKTQELVRKARLSQSSAWSTVTSAIEDLNETIEIARGQIDRSEVELWRAIRGVEKHLKFVLTLGETVSTESIKEVESHLSGRLSTWEAARAPRLKKRVPSATKISTNPRDTQGTRPSSSHQQKVSIPTTTKHSYEKKTPTRSLRTTIFFDGVYRCVRTSLAPGVSHTSSPTIHAVAGGTIEGHSQDLFNTIRRRQGIRTSDYLSAFDLNSAAIVIKSPGRSGSDLLYTEDGKYIIKTIPSSEHKVLIDLLPSYVKHLERHKNSLLPVFLGHYTHENNGKRTHFVVMKNLFSGHSQVDRVYDLKGSTYNRAVDENTDNVGRLVYKDIEWMKHKEAIHMNDEERTKVVIQMMNDVAFLKRNNIFDYSMLVGKYDESRKSVMGIIDILTPYNKPQALKRTALGLLHDPTTLSCMRPGDYAARFFNFMESTVVPTVSTGRANKHHRY</sequence>
<name>A0A167D8G6_9ASCO</name>
<dbReference type="CDD" id="cd00139">
    <property type="entry name" value="PIPKc"/>
    <property type="match status" value="1"/>
</dbReference>
<keyword evidence="1" id="KW-0067">ATP-binding</keyword>
<dbReference type="Pfam" id="PF01504">
    <property type="entry name" value="PIP5K"/>
    <property type="match status" value="2"/>
</dbReference>
<dbReference type="OrthoDB" id="70770at2759"/>
<organism evidence="4 5">
    <name type="scientific">Sugiyamaella lignohabitans</name>
    <dbReference type="NCBI Taxonomy" id="796027"/>
    <lineage>
        <taxon>Eukaryota</taxon>
        <taxon>Fungi</taxon>
        <taxon>Dikarya</taxon>
        <taxon>Ascomycota</taxon>
        <taxon>Saccharomycotina</taxon>
        <taxon>Dipodascomycetes</taxon>
        <taxon>Dipodascales</taxon>
        <taxon>Trichomonascaceae</taxon>
        <taxon>Sugiyamaella</taxon>
    </lineage>
</organism>
<keyword evidence="5" id="KW-1185">Reference proteome</keyword>
<dbReference type="EMBL" id="CP014501">
    <property type="protein sequence ID" value="ANB12610.1"/>
    <property type="molecule type" value="Genomic_DNA"/>
</dbReference>
<dbReference type="GO" id="GO:0016308">
    <property type="term" value="F:1-phosphatidylinositol-4-phosphate 5-kinase activity"/>
    <property type="evidence" value="ECO:0007669"/>
    <property type="project" value="TreeGrafter"/>
</dbReference>
<dbReference type="GO" id="GO:0046854">
    <property type="term" value="P:phosphatidylinositol phosphate biosynthetic process"/>
    <property type="evidence" value="ECO:0007669"/>
    <property type="project" value="TreeGrafter"/>
</dbReference>
<dbReference type="SUPFAM" id="SSF56104">
    <property type="entry name" value="SAICAR synthase-like"/>
    <property type="match status" value="1"/>
</dbReference>
<dbReference type="RefSeq" id="XP_018735087.1">
    <property type="nucleotide sequence ID" value="XM_018882838.1"/>
</dbReference>
<dbReference type="PANTHER" id="PTHR23086:SF8">
    <property type="entry name" value="PHOSPHATIDYLINOSITOL 5-PHOSPHATE 4-KINASE, ISOFORM A"/>
    <property type="match status" value="1"/>
</dbReference>
<dbReference type="Proteomes" id="UP000189580">
    <property type="component" value="Chromosome a"/>
</dbReference>
<dbReference type="InterPro" id="IPR027483">
    <property type="entry name" value="PInositol-4-P-4/5-kinase_C_sf"/>
</dbReference>
<feature type="compositionally biased region" description="Polar residues" evidence="2">
    <location>
        <begin position="187"/>
        <end position="216"/>
    </location>
</feature>
<dbReference type="AlphaFoldDB" id="A0A167D8G6"/>
<dbReference type="SMART" id="SM00330">
    <property type="entry name" value="PIPKc"/>
    <property type="match status" value="1"/>
</dbReference>
<dbReference type="InterPro" id="IPR002498">
    <property type="entry name" value="PInositol-4-P-4/5-kinase_core"/>
</dbReference>
<protein>
    <submittedName>
        <fullName evidence="4">1-phosphatidylinositol-4-phosphate 5-kinase</fullName>
    </submittedName>
</protein>
<keyword evidence="1" id="KW-0808">Transferase</keyword>
<reference evidence="4 5" key="1">
    <citation type="submission" date="2016-02" db="EMBL/GenBank/DDBJ databases">
        <title>Complete genome sequence and transcriptome regulation of the pentose utilising yeast Sugiyamaella lignohabitans.</title>
        <authorList>
            <person name="Bellasio M."/>
            <person name="Peymann A."/>
            <person name="Valli M."/>
            <person name="Sipitzky M."/>
            <person name="Graf A."/>
            <person name="Sauer M."/>
            <person name="Marx H."/>
            <person name="Mattanovich D."/>
        </authorList>
    </citation>
    <scope>NUCLEOTIDE SEQUENCE [LARGE SCALE GENOMIC DNA]</scope>
    <source>
        <strain evidence="4 5">CBS 10342</strain>
    </source>
</reference>
<dbReference type="InterPro" id="IPR023610">
    <property type="entry name" value="PInositol-4/5-P-5/4-kinase"/>
</dbReference>
<keyword evidence="1" id="KW-0547">Nucleotide-binding</keyword>
<dbReference type="GO" id="GO:0005524">
    <property type="term" value="F:ATP binding"/>
    <property type="evidence" value="ECO:0007669"/>
    <property type="project" value="UniProtKB-UniRule"/>
</dbReference>
<dbReference type="Gene3D" id="3.30.810.10">
    <property type="entry name" value="2-Layer Sandwich"/>
    <property type="match status" value="1"/>
</dbReference>
<evidence type="ECO:0000313" key="5">
    <source>
        <dbReference type="Proteomes" id="UP000189580"/>
    </source>
</evidence>
<feature type="domain" description="PIPK" evidence="3">
    <location>
        <begin position="203"/>
        <end position="513"/>
    </location>
</feature>
<evidence type="ECO:0000256" key="2">
    <source>
        <dbReference type="SAM" id="MobiDB-lite"/>
    </source>
</evidence>
<dbReference type="Gene3D" id="3.30.800.10">
    <property type="entry name" value="Phosphatidylinositol Phosphate Kinase II Beta"/>
    <property type="match status" value="1"/>
</dbReference>
<dbReference type="GeneID" id="30037948"/>
<dbReference type="InterPro" id="IPR027484">
    <property type="entry name" value="PInositol-4-P-5-kinase_N"/>
</dbReference>
<accession>A0A167D8G6</accession>
<dbReference type="PANTHER" id="PTHR23086">
    <property type="entry name" value="PHOSPHATIDYLINOSITOL-4-PHOSPHATE 5-KINASE"/>
    <property type="match status" value="1"/>
</dbReference>
<dbReference type="KEGG" id="slb:AWJ20_869"/>
<dbReference type="GO" id="GO:0005886">
    <property type="term" value="C:plasma membrane"/>
    <property type="evidence" value="ECO:0007669"/>
    <property type="project" value="TreeGrafter"/>
</dbReference>
<dbReference type="PROSITE" id="PS51455">
    <property type="entry name" value="PIPK"/>
    <property type="match status" value="1"/>
</dbReference>